<dbReference type="GO" id="GO:0043235">
    <property type="term" value="C:receptor complex"/>
    <property type="evidence" value="ECO:0007669"/>
    <property type="project" value="TreeGrafter"/>
</dbReference>
<evidence type="ECO:0000313" key="5">
    <source>
        <dbReference type="EMBL" id="CAF0842621.1"/>
    </source>
</evidence>
<sequence>MIPFFLLSDETFELCRTVPCNSTNRFRCTNGRYIYRCDICDHTDNCDDGSDEDIYDVYTIKSTRIVCPRNTRYKYNKESFTCEDINEYENVTLNYCSQICVNKRGSFRCECATGFQRSAVNRSDCYAGDQTIDLMISEPDEIGRLCRNPIENASHYDVFVEDQHDTSFISIDINNRIFYWIGEATSKIYHAHLTPNTISTVHPQALLNEDNNHLIIPSSIAIDWISQNLYVSDLIHNCI</sequence>
<dbReference type="Proteomes" id="UP000663874">
    <property type="component" value="Unassembled WGS sequence"/>
</dbReference>
<dbReference type="Gene3D" id="4.10.400.10">
    <property type="entry name" value="Low-density Lipoprotein Receptor"/>
    <property type="match status" value="1"/>
</dbReference>
<dbReference type="PROSITE" id="PS50068">
    <property type="entry name" value="LDLRA_2"/>
    <property type="match status" value="1"/>
</dbReference>
<dbReference type="Gene3D" id="2.10.25.10">
    <property type="entry name" value="Laminin"/>
    <property type="match status" value="1"/>
</dbReference>
<comment type="caution">
    <text evidence="5">The sequence shown here is derived from an EMBL/GenBank/DDBJ whole genome shotgun (WGS) entry which is preliminary data.</text>
</comment>
<dbReference type="SUPFAM" id="SSF63825">
    <property type="entry name" value="YWTD domain"/>
    <property type="match status" value="1"/>
</dbReference>
<dbReference type="Gene3D" id="2.120.10.30">
    <property type="entry name" value="TolB, C-terminal domain"/>
    <property type="match status" value="1"/>
</dbReference>
<dbReference type="Pfam" id="PF07645">
    <property type="entry name" value="EGF_CA"/>
    <property type="match status" value="1"/>
</dbReference>
<reference evidence="5" key="1">
    <citation type="submission" date="2021-02" db="EMBL/GenBank/DDBJ databases">
        <authorList>
            <person name="Nowell W R."/>
        </authorList>
    </citation>
    <scope>NUCLEOTIDE SEQUENCE</scope>
</reference>
<dbReference type="InterPro" id="IPR049883">
    <property type="entry name" value="NOTCH1_EGF-like"/>
</dbReference>
<evidence type="ECO:0000313" key="6">
    <source>
        <dbReference type="EMBL" id="CAF3608338.1"/>
    </source>
</evidence>
<dbReference type="GO" id="GO:0016324">
    <property type="term" value="C:apical plasma membrane"/>
    <property type="evidence" value="ECO:0007669"/>
    <property type="project" value="TreeGrafter"/>
</dbReference>
<feature type="domain" description="EGF-like calcium-binding" evidence="4">
    <location>
        <begin position="84"/>
        <end position="126"/>
    </location>
</feature>
<protein>
    <recommendedName>
        <fullName evidence="4">EGF-like calcium-binding domain-containing protein</fullName>
    </recommendedName>
</protein>
<evidence type="ECO:0000256" key="3">
    <source>
        <dbReference type="PROSITE-ProRule" id="PRU00124"/>
    </source>
</evidence>
<accession>A0A813VAT8</accession>
<comment type="caution">
    <text evidence="3">Lacks conserved residue(s) required for the propagation of feature annotation.</text>
</comment>
<dbReference type="EMBL" id="CAJOBE010000262">
    <property type="protein sequence ID" value="CAF3608338.1"/>
    <property type="molecule type" value="Genomic_DNA"/>
</dbReference>
<dbReference type="InterPro" id="IPR011042">
    <property type="entry name" value="6-blade_b-propeller_TolB-like"/>
</dbReference>
<proteinExistence type="predicted"/>
<keyword evidence="2 3" id="KW-1015">Disulfide bond</keyword>
<dbReference type="AlphaFoldDB" id="A0A813VAT8"/>
<evidence type="ECO:0000256" key="2">
    <source>
        <dbReference type="ARBA" id="ARBA00023157"/>
    </source>
</evidence>
<dbReference type="InterPro" id="IPR002172">
    <property type="entry name" value="LDrepeatLR_classA_rpt"/>
</dbReference>
<dbReference type="SMART" id="SM00192">
    <property type="entry name" value="LDLa"/>
    <property type="match status" value="1"/>
</dbReference>
<dbReference type="SUPFAM" id="SSF57196">
    <property type="entry name" value="EGF/Laminin"/>
    <property type="match status" value="1"/>
</dbReference>
<evidence type="ECO:0000313" key="7">
    <source>
        <dbReference type="Proteomes" id="UP000663889"/>
    </source>
</evidence>
<dbReference type="GO" id="GO:0006898">
    <property type="term" value="P:receptor-mediated endocytosis"/>
    <property type="evidence" value="ECO:0007669"/>
    <property type="project" value="TreeGrafter"/>
</dbReference>
<feature type="disulfide bond" evidence="3">
    <location>
        <begin position="28"/>
        <end position="46"/>
    </location>
</feature>
<organism evidence="5 7">
    <name type="scientific">Rotaria sordida</name>
    <dbReference type="NCBI Taxonomy" id="392033"/>
    <lineage>
        <taxon>Eukaryota</taxon>
        <taxon>Metazoa</taxon>
        <taxon>Spiralia</taxon>
        <taxon>Gnathifera</taxon>
        <taxon>Rotifera</taxon>
        <taxon>Eurotatoria</taxon>
        <taxon>Bdelloidea</taxon>
        <taxon>Philodinida</taxon>
        <taxon>Philodinidae</taxon>
        <taxon>Rotaria</taxon>
    </lineage>
</organism>
<dbReference type="Proteomes" id="UP000663889">
    <property type="component" value="Unassembled WGS sequence"/>
</dbReference>
<dbReference type="PANTHER" id="PTHR22722:SF14">
    <property type="entry name" value="MEGALIN, ISOFORM A"/>
    <property type="match status" value="1"/>
</dbReference>
<evidence type="ECO:0000259" key="4">
    <source>
        <dbReference type="SMART" id="SM00179"/>
    </source>
</evidence>
<dbReference type="CDD" id="cd00112">
    <property type="entry name" value="LDLa"/>
    <property type="match status" value="1"/>
</dbReference>
<dbReference type="GO" id="GO:0042562">
    <property type="term" value="F:hormone binding"/>
    <property type="evidence" value="ECO:0007669"/>
    <property type="project" value="TreeGrafter"/>
</dbReference>
<dbReference type="PANTHER" id="PTHR22722">
    <property type="entry name" value="LOW-DENSITY LIPOPROTEIN RECEPTOR-RELATED PROTEIN 2-RELATED"/>
    <property type="match status" value="1"/>
</dbReference>
<dbReference type="GO" id="GO:0005509">
    <property type="term" value="F:calcium ion binding"/>
    <property type="evidence" value="ECO:0007669"/>
    <property type="project" value="InterPro"/>
</dbReference>
<name>A0A813VAT8_9BILA</name>
<evidence type="ECO:0000256" key="1">
    <source>
        <dbReference type="ARBA" id="ARBA00022536"/>
    </source>
</evidence>
<keyword evidence="1" id="KW-0245">EGF-like domain</keyword>
<gene>
    <name evidence="6" type="ORF">FNK824_LOCUS3778</name>
    <name evidence="5" type="ORF">SEV965_LOCUS2685</name>
</gene>
<dbReference type="EMBL" id="CAJNOU010000063">
    <property type="protein sequence ID" value="CAF0842621.1"/>
    <property type="molecule type" value="Genomic_DNA"/>
</dbReference>
<dbReference type="InterPro" id="IPR001881">
    <property type="entry name" value="EGF-like_Ca-bd_dom"/>
</dbReference>
<dbReference type="InterPro" id="IPR051221">
    <property type="entry name" value="LDLR-related"/>
</dbReference>
<dbReference type="SUPFAM" id="SSF57424">
    <property type="entry name" value="LDL receptor-like module"/>
    <property type="match status" value="1"/>
</dbReference>
<dbReference type="SMART" id="SM00179">
    <property type="entry name" value="EGF_CA"/>
    <property type="match status" value="1"/>
</dbReference>
<dbReference type="InterPro" id="IPR036055">
    <property type="entry name" value="LDL_receptor-like_sf"/>
</dbReference>